<dbReference type="PANTHER" id="PTHR30622:SF2">
    <property type="entry name" value="UNDECAPRENYL-DIPHOSPHATASE"/>
    <property type="match status" value="1"/>
</dbReference>
<evidence type="ECO:0000313" key="15">
    <source>
        <dbReference type="EMBL" id="MFD2035451.1"/>
    </source>
</evidence>
<proteinExistence type="inferred from homology"/>
<keyword evidence="6 14" id="KW-0812">Transmembrane</keyword>
<organism evidence="15 16">
    <name type="scientific">Belliella marina</name>
    <dbReference type="NCBI Taxonomy" id="1644146"/>
    <lineage>
        <taxon>Bacteria</taxon>
        <taxon>Pseudomonadati</taxon>
        <taxon>Bacteroidota</taxon>
        <taxon>Cytophagia</taxon>
        <taxon>Cytophagales</taxon>
        <taxon>Cyclobacteriaceae</taxon>
        <taxon>Belliella</taxon>
    </lineage>
</organism>
<feature type="transmembrane region" description="Helical" evidence="14">
    <location>
        <begin position="181"/>
        <end position="199"/>
    </location>
</feature>
<evidence type="ECO:0000256" key="2">
    <source>
        <dbReference type="ARBA" id="ARBA00010621"/>
    </source>
</evidence>
<dbReference type="EMBL" id="JBHUHR010000031">
    <property type="protein sequence ID" value="MFD2035451.1"/>
    <property type="molecule type" value="Genomic_DNA"/>
</dbReference>
<comment type="miscellaneous">
    <text evidence="14">Bacitracin is thought to be involved in the inhibition of peptidoglycan synthesis by sequestering undecaprenyl diphosphate, thereby reducing the pool of lipid carrier available.</text>
</comment>
<keyword evidence="14" id="KW-0961">Cell wall biogenesis/degradation</keyword>
<evidence type="ECO:0000256" key="7">
    <source>
        <dbReference type="ARBA" id="ARBA00022801"/>
    </source>
</evidence>
<comment type="function">
    <text evidence="14">Catalyzes the dephosphorylation of undecaprenyl diphosphate (UPP). Confers resistance to bacitracin.</text>
</comment>
<evidence type="ECO:0000256" key="13">
    <source>
        <dbReference type="ARBA" id="ARBA00047594"/>
    </source>
</evidence>
<keyword evidence="14" id="KW-0573">Peptidoglycan synthesis</keyword>
<evidence type="ECO:0000256" key="5">
    <source>
        <dbReference type="ARBA" id="ARBA00022475"/>
    </source>
</evidence>
<sequence length="265" mass="29247">MTWIEALLLGIVQGLTEFLPISSSGHLELANFILGTEMTQHEALSYTVVLHCATALSTMLVLRKDLTDILLPLKYRRVFTEKHILVKIFLSTVPAGVVGLFFEKELSYFFGKNIGFTVFFLLITALLLYLTDMRSGNTKGLGMGSALLMGFAQAIALLPGISRSGSTIAAGVLGGVRRDLAAKFSFIMVLPLIFGKIVLDCLSGEIAFYGLDLQILLTGFFAAFISGYFACRFMLVVVQRQKLRYFSLYCILVVVGFLIYSNLYL</sequence>
<evidence type="ECO:0000256" key="4">
    <source>
        <dbReference type="ARBA" id="ARBA00021581"/>
    </source>
</evidence>
<comment type="caution">
    <text evidence="15">The sequence shown here is derived from an EMBL/GenBank/DDBJ whole genome shotgun (WGS) entry which is preliminary data.</text>
</comment>
<name>A0ABW4VMV2_9BACT</name>
<keyword evidence="9 14" id="KW-0472">Membrane</keyword>
<keyword evidence="10 14" id="KW-0046">Antibiotic resistance</keyword>
<reference evidence="16" key="1">
    <citation type="journal article" date="2019" name="Int. J. Syst. Evol. Microbiol.">
        <title>The Global Catalogue of Microorganisms (GCM) 10K type strain sequencing project: providing services to taxonomists for standard genome sequencing and annotation.</title>
        <authorList>
            <consortium name="The Broad Institute Genomics Platform"/>
            <consortium name="The Broad Institute Genome Sequencing Center for Infectious Disease"/>
            <person name="Wu L."/>
            <person name="Ma J."/>
        </authorList>
    </citation>
    <scope>NUCLEOTIDE SEQUENCE [LARGE SCALE GENOMIC DNA]</scope>
    <source>
        <strain evidence="16">CGMCC 1.15180</strain>
    </source>
</reference>
<dbReference type="Pfam" id="PF02673">
    <property type="entry name" value="BacA"/>
    <property type="match status" value="1"/>
</dbReference>
<evidence type="ECO:0000256" key="1">
    <source>
        <dbReference type="ARBA" id="ARBA00004651"/>
    </source>
</evidence>
<keyword evidence="16" id="KW-1185">Reference proteome</keyword>
<evidence type="ECO:0000256" key="14">
    <source>
        <dbReference type="HAMAP-Rule" id="MF_01006"/>
    </source>
</evidence>
<gene>
    <name evidence="14" type="primary">uppP</name>
    <name evidence="15" type="ORF">ACFSKL_11655</name>
</gene>
<evidence type="ECO:0000256" key="12">
    <source>
        <dbReference type="ARBA" id="ARBA00032932"/>
    </source>
</evidence>
<dbReference type="PANTHER" id="PTHR30622">
    <property type="entry name" value="UNDECAPRENYL-DIPHOSPHATASE"/>
    <property type="match status" value="1"/>
</dbReference>
<feature type="transmembrane region" description="Helical" evidence="14">
    <location>
        <begin position="245"/>
        <end position="264"/>
    </location>
</feature>
<feature type="transmembrane region" description="Helical" evidence="14">
    <location>
        <begin position="141"/>
        <end position="161"/>
    </location>
</feature>
<dbReference type="RefSeq" id="WP_376886413.1">
    <property type="nucleotide sequence ID" value="NZ_JBHUHR010000031.1"/>
</dbReference>
<evidence type="ECO:0000256" key="11">
    <source>
        <dbReference type="ARBA" id="ARBA00032707"/>
    </source>
</evidence>
<evidence type="ECO:0000313" key="16">
    <source>
        <dbReference type="Proteomes" id="UP001597361"/>
    </source>
</evidence>
<accession>A0ABW4VMV2</accession>
<evidence type="ECO:0000256" key="6">
    <source>
        <dbReference type="ARBA" id="ARBA00022692"/>
    </source>
</evidence>
<dbReference type="HAMAP" id="MF_01006">
    <property type="entry name" value="Undec_diphosphatase"/>
    <property type="match status" value="1"/>
</dbReference>
<keyword evidence="14" id="KW-0133">Cell shape</keyword>
<keyword evidence="5 14" id="KW-1003">Cell membrane</keyword>
<feature type="transmembrane region" description="Helical" evidence="14">
    <location>
        <begin position="108"/>
        <end position="129"/>
    </location>
</feature>
<comment type="subcellular location">
    <subcellularLocation>
        <location evidence="1 14">Cell membrane</location>
        <topology evidence="1 14">Multi-pass membrane protein</topology>
    </subcellularLocation>
</comment>
<evidence type="ECO:0000256" key="3">
    <source>
        <dbReference type="ARBA" id="ARBA00012374"/>
    </source>
</evidence>
<evidence type="ECO:0000256" key="9">
    <source>
        <dbReference type="ARBA" id="ARBA00023136"/>
    </source>
</evidence>
<comment type="catalytic activity">
    <reaction evidence="13 14">
        <text>di-trans,octa-cis-undecaprenyl diphosphate + H2O = di-trans,octa-cis-undecaprenyl phosphate + phosphate + H(+)</text>
        <dbReference type="Rhea" id="RHEA:28094"/>
        <dbReference type="ChEBI" id="CHEBI:15377"/>
        <dbReference type="ChEBI" id="CHEBI:15378"/>
        <dbReference type="ChEBI" id="CHEBI:43474"/>
        <dbReference type="ChEBI" id="CHEBI:58405"/>
        <dbReference type="ChEBI" id="CHEBI:60392"/>
        <dbReference type="EC" id="3.6.1.27"/>
    </reaction>
</comment>
<dbReference type="Proteomes" id="UP001597361">
    <property type="component" value="Unassembled WGS sequence"/>
</dbReference>
<feature type="transmembrane region" description="Helical" evidence="14">
    <location>
        <begin position="84"/>
        <end position="102"/>
    </location>
</feature>
<keyword evidence="8 14" id="KW-1133">Transmembrane helix</keyword>
<dbReference type="EC" id="3.6.1.27" evidence="3 14"/>
<dbReference type="InterPro" id="IPR003824">
    <property type="entry name" value="UppP"/>
</dbReference>
<comment type="similarity">
    <text evidence="2 14">Belongs to the UppP family.</text>
</comment>
<evidence type="ECO:0000256" key="8">
    <source>
        <dbReference type="ARBA" id="ARBA00022989"/>
    </source>
</evidence>
<evidence type="ECO:0000256" key="10">
    <source>
        <dbReference type="ARBA" id="ARBA00023251"/>
    </source>
</evidence>
<keyword evidence="7 14" id="KW-0378">Hydrolase</keyword>
<protein>
    <recommendedName>
        <fullName evidence="4 14">Undecaprenyl-diphosphatase</fullName>
        <ecNumber evidence="3 14">3.6.1.27</ecNumber>
    </recommendedName>
    <alternativeName>
        <fullName evidence="12 14">Bacitracin resistance protein</fullName>
    </alternativeName>
    <alternativeName>
        <fullName evidence="11 14">Undecaprenyl pyrophosphate phosphatase</fullName>
    </alternativeName>
</protein>